<dbReference type="Pfam" id="PF04471">
    <property type="entry name" value="Mrr_cat"/>
    <property type="match status" value="1"/>
</dbReference>
<organism evidence="3 4">
    <name type="scientific">Flavobacterium seoulense</name>
    <dbReference type="NCBI Taxonomy" id="1492738"/>
    <lineage>
        <taxon>Bacteria</taxon>
        <taxon>Pseudomonadati</taxon>
        <taxon>Bacteroidota</taxon>
        <taxon>Flavobacteriia</taxon>
        <taxon>Flavobacteriales</taxon>
        <taxon>Flavobacteriaceae</taxon>
        <taxon>Flavobacterium</taxon>
    </lineage>
</organism>
<dbReference type="Pfam" id="PF14338">
    <property type="entry name" value="Mrr_N"/>
    <property type="match status" value="1"/>
</dbReference>
<evidence type="ECO:0000313" key="3">
    <source>
        <dbReference type="EMBL" id="KDN56304.1"/>
    </source>
</evidence>
<accession>A0A066WZG4</accession>
<dbReference type="SUPFAM" id="SSF52980">
    <property type="entry name" value="Restriction endonuclease-like"/>
    <property type="match status" value="1"/>
</dbReference>
<dbReference type="GO" id="GO:0015666">
    <property type="term" value="F:restriction endodeoxyribonuclease activity"/>
    <property type="evidence" value="ECO:0007669"/>
    <property type="project" value="TreeGrafter"/>
</dbReference>
<protein>
    <submittedName>
        <fullName evidence="3">Restriction endonuclease</fullName>
    </submittedName>
</protein>
<comment type="caution">
    <text evidence="3">The sequence shown here is derived from an EMBL/GenBank/DDBJ whole genome shotgun (WGS) entry which is preliminary data.</text>
</comment>
<feature type="domain" description="Restriction endonuclease type IV Mrr" evidence="1">
    <location>
        <begin position="159"/>
        <end position="278"/>
    </location>
</feature>
<dbReference type="PANTHER" id="PTHR30015:SF7">
    <property type="entry name" value="TYPE IV METHYL-DIRECTED RESTRICTION ENZYME ECOKMRR"/>
    <property type="match status" value="1"/>
</dbReference>
<dbReference type="Proteomes" id="UP000027064">
    <property type="component" value="Unassembled WGS sequence"/>
</dbReference>
<dbReference type="STRING" id="1492738.FEM21_05830"/>
<keyword evidence="4" id="KW-1185">Reference proteome</keyword>
<dbReference type="InterPro" id="IPR011335">
    <property type="entry name" value="Restrct_endonuc-II-like"/>
</dbReference>
<proteinExistence type="predicted"/>
<dbReference type="AlphaFoldDB" id="A0A066WZG4"/>
<sequence>MPIPKHDEIRVPAMQLLLKNETMRLRDFVEPLSKYFNLSEEEINEIYPSGNGHVFYDRISWALSYLNMGGLLDKPKRGIYKINQTGINLLNTPEKVNPYIEKQLQVREPNKQKKKIVGNPINITEITSELTPQERLYSSFENIRNSVYSDIIDTILTKTPVSFEKLVVMLLQKMGYGGEVENSGLVTKLSNDGGIDGIIKEDVLGFGRIHIQAKRYKIDNCIGRDEIQKFVGALAVAQSNKGVFITTSYYSKGAMDYVNSLNGSTTIVLIDGKQLAEYIYDYSLGMQVEQTIEIKKLDTDFWDSMKDE</sequence>
<keyword evidence="3" id="KW-0378">Hydrolase</keyword>
<dbReference type="GO" id="GO:0009307">
    <property type="term" value="P:DNA restriction-modification system"/>
    <property type="evidence" value="ECO:0007669"/>
    <property type="project" value="InterPro"/>
</dbReference>
<evidence type="ECO:0000259" key="2">
    <source>
        <dbReference type="Pfam" id="PF14338"/>
    </source>
</evidence>
<dbReference type="InterPro" id="IPR011856">
    <property type="entry name" value="tRNA_endonuc-like_dom_sf"/>
</dbReference>
<keyword evidence="3" id="KW-0540">Nuclease</keyword>
<gene>
    <name evidence="3" type="ORF">FEM21_05830</name>
</gene>
<feature type="domain" description="Restriction system protein Mrr-like N-terminal" evidence="2">
    <location>
        <begin position="8"/>
        <end position="91"/>
    </location>
</feature>
<dbReference type="RefSeq" id="WP_035657580.1">
    <property type="nucleotide sequence ID" value="NZ_JNCA01000005.1"/>
</dbReference>
<evidence type="ECO:0000313" key="4">
    <source>
        <dbReference type="Proteomes" id="UP000027064"/>
    </source>
</evidence>
<dbReference type="Gene3D" id="3.40.1350.10">
    <property type="match status" value="1"/>
</dbReference>
<evidence type="ECO:0000259" key="1">
    <source>
        <dbReference type="Pfam" id="PF04471"/>
    </source>
</evidence>
<dbReference type="PATRIC" id="fig|1492738.3.peg.577"/>
<reference evidence="3 4" key="1">
    <citation type="submission" date="2014-05" db="EMBL/GenBank/DDBJ databases">
        <title>Genome Sequence of Flavobacterium sp. EM1321.</title>
        <authorList>
            <person name="Shin S.-K."/>
            <person name="Yi H."/>
        </authorList>
    </citation>
    <scope>NUCLEOTIDE SEQUENCE [LARGE SCALE GENOMIC DNA]</scope>
    <source>
        <strain evidence="3 4">EM1321</strain>
    </source>
</reference>
<dbReference type="EMBL" id="JNCA01000005">
    <property type="protein sequence ID" value="KDN56304.1"/>
    <property type="molecule type" value="Genomic_DNA"/>
</dbReference>
<dbReference type="InterPro" id="IPR052906">
    <property type="entry name" value="Type_IV_Methyl-Rstrct_Enzyme"/>
</dbReference>
<dbReference type="InterPro" id="IPR007560">
    <property type="entry name" value="Restrct_endonuc_IV_Mrr"/>
</dbReference>
<keyword evidence="3" id="KW-0255">Endonuclease</keyword>
<dbReference type="InterPro" id="IPR025745">
    <property type="entry name" value="Mrr-like_N_dom"/>
</dbReference>
<dbReference type="eggNOG" id="COG1715">
    <property type="taxonomic scope" value="Bacteria"/>
</dbReference>
<dbReference type="OrthoDB" id="9803736at2"/>
<dbReference type="PANTHER" id="PTHR30015">
    <property type="entry name" value="MRR RESTRICTION SYSTEM PROTEIN"/>
    <property type="match status" value="1"/>
</dbReference>
<dbReference type="REBASE" id="102131">
    <property type="entry name" value="Fsp1321MrrP"/>
</dbReference>
<name>A0A066WZG4_9FLAO</name>
<dbReference type="GO" id="GO:0003677">
    <property type="term" value="F:DNA binding"/>
    <property type="evidence" value="ECO:0007669"/>
    <property type="project" value="InterPro"/>
</dbReference>